<evidence type="ECO:0000256" key="1">
    <source>
        <dbReference type="SAM" id="MobiDB-lite"/>
    </source>
</evidence>
<evidence type="ECO:0000313" key="2">
    <source>
        <dbReference type="EMBL" id="KZV28315.1"/>
    </source>
</evidence>
<feature type="region of interest" description="Disordered" evidence="1">
    <location>
        <begin position="253"/>
        <end position="292"/>
    </location>
</feature>
<dbReference type="AlphaFoldDB" id="A0A2Z7B3I3"/>
<feature type="region of interest" description="Disordered" evidence="1">
    <location>
        <begin position="131"/>
        <end position="160"/>
    </location>
</feature>
<dbReference type="EMBL" id="KV010151">
    <property type="protein sequence ID" value="KZV28315.1"/>
    <property type="molecule type" value="Genomic_DNA"/>
</dbReference>
<feature type="compositionally biased region" description="Basic and acidic residues" evidence="1">
    <location>
        <begin position="131"/>
        <end position="142"/>
    </location>
</feature>
<evidence type="ECO:0008006" key="4">
    <source>
        <dbReference type="Google" id="ProtNLM"/>
    </source>
</evidence>
<proteinExistence type="predicted"/>
<accession>A0A2Z7B3I3</accession>
<organism evidence="2 3">
    <name type="scientific">Dorcoceras hygrometricum</name>
    <dbReference type="NCBI Taxonomy" id="472368"/>
    <lineage>
        <taxon>Eukaryota</taxon>
        <taxon>Viridiplantae</taxon>
        <taxon>Streptophyta</taxon>
        <taxon>Embryophyta</taxon>
        <taxon>Tracheophyta</taxon>
        <taxon>Spermatophyta</taxon>
        <taxon>Magnoliopsida</taxon>
        <taxon>eudicotyledons</taxon>
        <taxon>Gunneridae</taxon>
        <taxon>Pentapetalae</taxon>
        <taxon>asterids</taxon>
        <taxon>lamiids</taxon>
        <taxon>Lamiales</taxon>
        <taxon>Gesneriaceae</taxon>
        <taxon>Didymocarpoideae</taxon>
        <taxon>Trichosporeae</taxon>
        <taxon>Loxocarpinae</taxon>
        <taxon>Dorcoceras</taxon>
    </lineage>
</organism>
<keyword evidence="3" id="KW-1185">Reference proteome</keyword>
<protein>
    <recommendedName>
        <fullName evidence="4">Splicing factor 3B subunit 1-like</fullName>
    </recommendedName>
</protein>
<sequence>MASSLIANSLQVNFDSVLGIPDNDGMVKMFIALESTGLRGFLGCLSVFYRKELEQFFDTALVKDNEVLYVIHGKMADRSSKRTKGYAAQICVMLKEDPYVTLEEAKTFPPLKIVSAKIVSTYVATNKTIDARGESDEPDVPKLAKRKEPKRKLRLSTGSDDEIVEKEPDLEHVEETKKEQTIVDDVDKIIVQVLTETAQMETNVVEPDIAKGVEMGTDLTELEVTRSDDIVVKISECSFAINDEDDDISRVEQTSKITDMEEGSVKNKETDIQLVETATGKEIDPEPVEDVG</sequence>
<gene>
    <name evidence="2" type="ORF">F511_11676</name>
</gene>
<name>A0A2Z7B3I3_9LAMI</name>
<evidence type="ECO:0000313" key="3">
    <source>
        <dbReference type="Proteomes" id="UP000250235"/>
    </source>
</evidence>
<dbReference type="Proteomes" id="UP000250235">
    <property type="component" value="Unassembled WGS sequence"/>
</dbReference>
<reference evidence="2 3" key="1">
    <citation type="journal article" date="2015" name="Proc. Natl. Acad. Sci. U.S.A.">
        <title>The resurrection genome of Boea hygrometrica: A blueprint for survival of dehydration.</title>
        <authorList>
            <person name="Xiao L."/>
            <person name="Yang G."/>
            <person name="Zhang L."/>
            <person name="Yang X."/>
            <person name="Zhao S."/>
            <person name="Ji Z."/>
            <person name="Zhou Q."/>
            <person name="Hu M."/>
            <person name="Wang Y."/>
            <person name="Chen M."/>
            <person name="Xu Y."/>
            <person name="Jin H."/>
            <person name="Xiao X."/>
            <person name="Hu G."/>
            <person name="Bao F."/>
            <person name="Hu Y."/>
            <person name="Wan P."/>
            <person name="Li L."/>
            <person name="Deng X."/>
            <person name="Kuang T."/>
            <person name="Xiang C."/>
            <person name="Zhu J.K."/>
            <person name="Oliver M.J."/>
            <person name="He Y."/>
        </authorList>
    </citation>
    <scope>NUCLEOTIDE SEQUENCE [LARGE SCALE GENOMIC DNA]</scope>
    <source>
        <strain evidence="3">cv. XS01</strain>
    </source>
</reference>
<feature type="compositionally biased region" description="Basic residues" evidence="1">
    <location>
        <begin position="143"/>
        <end position="154"/>
    </location>
</feature>